<dbReference type="SMART" id="SM00729">
    <property type="entry name" value="Elp3"/>
    <property type="match status" value="1"/>
</dbReference>
<dbReference type="InterPro" id="IPR051198">
    <property type="entry name" value="BchE-like"/>
</dbReference>
<dbReference type="GO" id="GO:0051539">
    <property type="term" value="F:4 iron, 4 sulfur cluster binding"/>
    <property type="evidence" value="ECO:0007669"/>
    <property type="project" value="UniProtKB-KW"/>
</dbReference>
<protein>
    <submittedName>
        <fullName evidence="8">Uncharacterized protein</fullName>
    </submittedName>
</protein>
<feature type="domain" description="Radical SAM core" evidence="7">
    <location>
        <begin position="199"/>
        <end position="436"/>
    </location>
</feature>
<evidence type="ECO:0000256" key="3">
    <source>
        <dbReference type="ARBA" id="ARBA00022723"/>
    </source>
</evidence>
<dbReference type="GO" id="GO:0031419">
    <property type="term" value="F:cobalamin binding"/>
    <property type="evidence" value="ECO:0007669"/>
    <property type="project" value="InterPro"/>
</dbReference>
<dbReference type="PROSITE" id="PS51918">
    <property type="entry name" value="RADICAL_SAM"/>
    <property type="match status" value="1"/>
</dbReference>
<dbReference type="CDD" id="cd02068">
    <property type="entry name" value="radical_SAM_B12_BD"/>
    <property type="match status" value="1"/>
</dbReference>
<keyword evidence="5" id="KW-0411">Iron-sulfur</keyword>
<dbReference type="CDD" id="cd01335">
    <property type="entry name" value="Radical_SAM"/>
    <property type="match status" value="1"/>
</dbReference>
<keyword evidence="3" id="KW-0479">Metal-binding</keyword>
<dbReference type="InterPro" id="IPR023404">
    <property type="entry name" value="rSAM_horseshoe"/>
</dbReference>
<evidence type="ECO:0000259" key="6">
    <source>
        <dbReference type="PROSITE" id="PS51332"/>
    </source>
</evidence>
<dbReference type="SFLD" id="SFLDS00029">
    <property type="entry name" value="Radical_SAM"/>
    <property type="match status" value="1"/>
</dbReference>
<proteinExistence type="predicted"/>
<gene>
    <name evidence="8" type="ORF">CEE37_03280</name>
</gene>
<dbReference type="AlphaFoldDB" id="A0A532V304"/>
<comment type="caution">
    <text evidence="8">The sequence shown here is derived from an EMBL/GenBank/DDBJ whole genome shotgun (WGS) entry which is preliminary data.</text>
</comment>
<dbReference type="SFLD" id="SFLDG01123">
    <property type="entry name" value="methyltransferase_(Class_B)"/>
    <property type="match status" value="1"/>
</dbReference>
<dbReference type="GO" id="GO:0003824">
    <property type="term" value="F:catalytic activity"/>
    <property type="evidence" value="ECO:0007669"/>
    <property type="project" value="InterPro"/>
</dbReference>
<keyword evidence="4" id="KW-0408">Iron</keyword>
<dbReference type="InterPro" id="IPR006158">
    <property type="entry name" value="Cobalamin-bd"/>
</dbReference>
<dbReference type="InterPro" id="IPR007197">
    <property type="entry name" value="rSAM"/>
</dbReference>
<organism evidence="8 9">
    <name type="scientific">candidate division LCP-89 bacterium B3_LCP</name>
    <dbReference type="NCBI Taxonomy" id="2012998"/>
    <lineage>
        <taxon>Bacteria</taxon>
        <taxon>Pseudomonadati</taxon>
        <taxon>Bacteria division LCP-89</taxon>
    </lineage>
</organism>
<dbReference type="PROSITE" id="PS51332">
    <property type="entry name" value="B12_BINDING"/>
    <property type="match status" value="1"/>
</dbReference>
<dbReference type="GO" id="GO:0005829">
    <property type="term" value="C:cytosol"/>
    <property type="evidence" value="ECO:0007669"/>
    <property type="project" value="TreeGrafter"/>
</dbReference>
<evidence type="ECO:0000313" key="8">
    <source>
        <dbReference type="EMBL" id="TKJ41601.1"/>
    </source>
</evidence>
<dbReference type="PANTHER" id="PTHR43409:SF16">
    <property type="entry name" value="SLR0320 PROTEIN"/>
    <property type="match status" value="1"/>
</dbReference>
<sequence>MKVHLINPPSPGDFGFTREGRCMQKEGVWTTTWPPISLTESAAVLQQKGHDVRVNDCSVEGVDTEKLKGILKEFAPDLVVMNSTTPSLNFDMTMPPLIKEVLPTAKIAAFGIHVGALPEESFALTDALDFIVRGEPELTIVDLADRLEKGTDPSDVPGLSSRLNGTIVHAGDREFVKNIDEFPYPAWDLIDLDNYTLPFSGRQFLMVTTARGCPYKCIYCVAQSYYGKKIRMRKVPKIVDELEYLGDMYGVKDFFFWSESFTIIKKAIKELCREILRRNLDIRWVCNSRVDNVDRELLELMKQSGCWMISYGIESGVQDILDGIKKDVTIAEIEESIKLTRSVGFQIAGHFVLGLPGETKETLHKTYNFACSLDLDYAQFYCASPWPGSEFYRMAKAENWLASDNWDDYEQDKSVTNYPGLSAEEITRFRNRATRRFYLRPKIIWRTMTRMKSPEEFMNFLRMLKAFLTWV</sequence>
<evidence type="ECO:0000256" key="1">
    <source>
        <dbReference type="ARBA" id="ARBA00001966"/>
    </source>
</evidence>
<evidence type="ECO:0000256" key="2">
    <source>
        <dbReference type="ARBA" id="ARBA00022691"/>
    </source>
</evidence>
<dbReference type="EMBL" id="NJBN01000002">
    <property type="protein sequence ID" value="TKJ41601.1"/>
    <property type="molecule type" value="Genomic_DNA"/>
</dbReference>
<evidence type="ECO:0000313" key="9">
    <source>
        <dbReference type="Proteomes" id="UP000319619"/>
    </source>
</evidence>
<dbReference type="InterPro" id="IPR006638">
    <property type="entry name" value="Elp3/MiaA/NifB-like_rSAM"/>
</dbReference>
<dbReference type="Gene3D" id="3.80.30.20">
    <property type="entry name" value="tm_1862 like domain"/>
    <property type="match status" value="1"/>
</dbReference>
<evidence type="ECO:0000256" key="4">
    <source>
        <dbReference type="ARBA" id="ARBA00023004"/>
    </source>
</evidence>
<dbReference type="SFLD" id="SFLDG01082">
    <property type="entry name" value="B12-binding_domain_containing"/>
    <property type="match status" value="1"/>
</dbReference>
<dbReference type="Pfam" id="PF04055">
    <property type="entry name" value="Radical_SAM"/>
    <property type="match status" value="1"/>
</dbReference>
<name>A0A532V304_UNCL8</name>
<dbReference type="InterPro" id="IPR058240">
    <property type="entry name" value="rSAM_sf"/>
</dbReference>
<evidence type="ECO:0000259" key="7">
    <source>
        <dbReference type="PROSITE" id="PS51918"/>
    </source>
</evidence>
<dbReference type="Gene3D" id="3.40.50.280">
    <property type="entry name" value="Cobalamin-binding domain"/>
    <property type="match status" value="1"/>
</dbReference>
<keyword evidence="2" id="KW-0949">S-adenosyl-L-methionine</keyword>
<dbReference type="InterPro" id="IPR034466">
    <property type="entry name" value="Methyltransferase_Class_B"/>
</dbReference>
<dbReference type="PANTHER" id="PTHR43409">
    <property type="entry name" value="ANAEROBIC MAGNESIUM-PROTOPORPHYRIN IX MONOMETHYL ESTER CYCLASE-RELATED"/>
    <property type="match status" value="1"/>
</dbReference>
<comment type="cofactor">
    <cofactor evidence="1">
        <name>[4Fe-4S] cluster</name>
        <dbReference type="ChEBI" id="CHEBI:49883"/>
    </cofactor>
</comment>
<dbReference type="GO" id="GO:0046872">
    <property type="term" value="F:metal ion binding"/>
    <property type="evidence" value="ECO:0007669"/>
    <property type="project" value="UniProtKB-KW"/>
</dbReference>
<dbReference type="SUPFAM" id="SSF102114">
    <property type="entry name" value="Radical SAM enzymes"/>
    <property type="match status" value="1"/>
</dbReference>
<feature type="domain" description="B12-binding" evidence="6">
    <location>
        <begin position="11"/>
        <end position="154"/>
    </location>
</feature>
<accession>A0A532V304</accession>
<dbReference type="Pfam" id="PF02310">
    <property type="entry name" value="B12-binding"/>
    <property type="match status" value="1"/>
</dbReference>
<dbReference type="Proteomes" id="UP000319619">
    <property type="component" value="Unassembled WGS sequence"/>
</dbReference>
<reference evidence="8 9" key="1">
    <citation type="submission" date="2017-06" db="EMBL/GenBank/DDBJ databases">
        <title>Novel microbial phyla capable of carbon fixation and sulfur reduction in deep-sea sediments.</title>
        <authorList>
            <person name="Huang J."/>
            <person name="Baker B."/>
            <person name="Wang Y."/>
        </authorList>
    </citation>
    <scope>NUCLEOTIDE SEQUENCE [LARGE SCALE GENOMIC DNA]</scope>
    <source>
        <strain evidence="8">B3_LCP</strain>
    </source>
</reference>
<evidence type="ECO:0000256" key="5">
    <source>
        <dbReference type="ARBA" id="ARBA00023014"/>
    </source>
</evidence>